<dbReference type="InterPro" id="IPR013216">
    <property type="entry name" value="Methyltransf_11"/>
</dbReference>
<dbReference type="AlphaFoldDB" id="X1LNK2"/>
<feature type="domain" description="Methyltransferase type 11" evidence="1">
    <location>
        <begin position="49"/>
        <end position="143"/>
    </location>
</feature>
<dbReference type="Pfam" id="PF08241">
    <property type="entry name" value="Methyltransf_11"/>
    <property type="match status" value="1"/>
</dbReference>
<dbReference type="InterPro" id="IPR029063">
    <property type="entry name" value="SAM-dependent_MTases_sf"/>
</dbReference>
<dbReference type="PANTHER" id="PTHR43591">
    <property type="entry name" value="METHYLTRANSFERASE"/>
    <property type="match status" value="1"/>
</dbReference>
<dbReference type="EMBL" id="BARV01017229">
    <property type="protein sequence ID" value="GAI20942.1"/>
    <property type="molecule type" value="Genomic_DNA"/>
</dbReference>
<dbReference type="SUPFAM" id="SSF53335">
    <property type="entry name" value="S-adenosyl-L-methionine-dependent methyltransferases"/>
    <property type="match status" value="1"/>
</dbReference>
<protein>
    <recommendedName>
        <fullName evidence="1">Methyltransferase type 11 domain-containing protein</fullName>
    </recommendedName>
</protein>
<dbReference type="CDD" id="cd02440">
    <property type="entry name" value="AdoMet_MTases"/>
    <property type="match status" value="1"/>
</dbReference>
<evidence type="ECO:0000259" key="1">
    <source>
        <dbReference type="Pfam" id="PF08241"/>
    </source>
</evidence>
<comment type="caution">
    <text evidence="2">The sequence shown here is derived from an EMBL/GenBank/DDBJ whole genome shotgun (WGS) entry which is preliminary data.</text>
</comment>
<dbReference type="Gene3D" id="3.40.50.150">
    <property type="entry name" value="Vaccinia Virus protein VP39"/>
    <property type="match status" value="1"/>
</dbReference>
<feature type="non-terminal residue" evidence="2">
    <location>
        <position position="145"/>
    </location>
</feature>
<organism evidence="2">
    <name type="scientific">marine sediment metagenome</name>
    <dbReference type="NCBI Taxonomy" id="412755"/>
    <lineage>
        <taxon>unclassified sequences</taxon>
        <taxon>metagenomes</taxon>
        <taxon>ecological metagenomes</taxon>
    </lineage>
</organism>
<dbReference type="GO" id="GO:0008757">
    <property type="term" value="F:S-adenosylmethionine-dependent methyltransferase activity"/>
    <property type="evidence" value="ECO:0007669"/>
    <property type="project" value="InterPro"/>
</dbReference>
<proteinExistence type="predicted"/>
<sequence length="145" mass="16857">MERNYAQYLLKKTQKNYNLIAEDYARTRAFIPQDLKALGEYTWAGEKILDSGCANGRLFEILKAKRVDYFGVDIAERLIKIAKKNYPEAKFQVADVLNLPFPPNFFDKIYSISVLHNIPSKNFQLQYLKEARRILRPGGLLILRV</sequence>
<accession>X1LNK2</accession>
<name>X1LNK2_9ZZZZ</name>
<gene>
    <name evidence="2" type="ORF">S06H3_29412</name>
</gene>
<evidence type="ECO:0000313" key="2">
    <source>
        <dbReference type="EMBL" id="GAI20942.1"/>
    </source>
</evidence>
<reference evidence="2" key="1">
    <citation type="journal article" date="2014" name="Front. Microbiol.">
        <title>High frequency of phylogenetically diverse reductive dehalogenase-homologous genes in deep subseafloor sedimentary metagenomes.</title>
        <authorList>
            <person name="Kawai M."/>
            <person name="Futagami T."/>
            <person name="Toyoda A."/>
            <person name="Takaki Y."/>
            <person name="Nishi S."/>
            <person name="Hori S."/>
            <person name="Arai W."/>
            <person name="Tsubouchi T."/>
            <person name="Morono Y."/>
            <person name="Uchiyama I."/>
            <person name="Ito T."/>
            <person name="Fujiyama A."/>
            <person name="Inagaki F."/>
            <person name="Takami H."/>
        </authorList>
    </citation>
    <scope>NUCLEOTIDE SEQUENCE</scope>
    <source>
        <strain evidence="2">Expedition CK06-06</strain>
    </source>
</reference>